<proteinExistence type="inferred from homology"/>
<protein>
    <recommendedName>
        <fullName evidence="6">Carbamoyltransferase</fullName>
    </recommendedName>
</protein>
<evidence type="ECO:0000259" key="3">
    <source>
        <dbReference type="Pfam" id="PF16861"/>
    </source>
</evidence>
<dbReference type="Pfam" id="PF02543">
    <property type="entry name" value="Carbam_trans_N"/>
    <property type="match status" value="1"/>
</dbReference>
<dbReference type="GO" id="GO:0003824">
    <property type="term" value="F:catalytic activity"/>
    <property type="evidence" value="ECO:0007669"/>
    <property type="project" value="InterPro"/>
</dbReference>
<feature type="domain" description="Carbamoyltransferase C-terminal" evidence="3">
    <location>
        <begin position="363"/>
        <end position="523"/>
    </location>
</feature>
<evidence type="ECO:0000313" key="5">
    <source>
        <dbReference type="Proteomes" id="UP000231464"/>
    </source>
</evidence>
<organism evidence="4 5">
    <name type="scientific">Candidatus Kuenenbacteria bacterium CG10_big_fil_rev_8_21_14_0_10_36_11</name>
    <dbReference type="NCBI Taxonomy" id="1974618"/>
    <lineage>
        <taxon>Bacteria</taxon>
        <taxon>Candidatus Kueneniibacteriota</taxon>
    </lineage>
</organism>
<dbReference type="InterPro" id="IPR051338">
    <property type="entry name" value="NodU/CmcH_Carbamoyltrnsfr"/>
</dbReference>
<reference evidence="5" key="1">
    <citation type="submission" date="2017-09" db="EMBL/GenBank/DDBJ databases">
        <title>Depth-based differentiation of microbial function through sediment-hosted aquifers and enrichment of novel symbionts in the deep terrestrial subsurface.</title>
        <authorList>
            <person name="Probst A.J."/>
            <person name="Ladd B."/>
            <person name="Jarett J.K."/>
            <person name="Geller-Mcgrath D.E."/>
            <person name="Sieber C.M.K."/>
            <person name="Emerson J.B."/>
            <person name="Anantharaman K."/>
            <person name="Thomas B.C."/>
            <person name="Malmstrom R."/>
            <person name="Stieglmeier M."/>
            <person name="Klingl A."/>
            <person name="Woyke T."/>
            <person name="Ryan C.M."/>
            <person name="Banfield J.F."/>
        </authorList>
    </citation>
    <scope>NUCLEOTIDE SEQUENCE [LARGE SCALE GENOMIC DNA]</scope>
</reference>
<accession>A0A2M6WBF5</accession>
<dbReference type="CDD" id="cd24033">
    <property type="entry name" value="ASKHA_NBD_NodU_CmcH-like_N"/>
    <property type="match status" value="1"/>
</dbReference>
<sequence>MKEYLSCAFAYNIHDSSVSFAIGKKVILVLEAERIFRKKKKGCNQEEMQRLIHEGLKYLGKKAEDVSYWAMATLNNLYLTKSDIIDLQTGRPREPYWKKIDIMGLRRNVLIVNHHLCHAATYLLSPFEHAIITTCDGGGDHDPKIGVGECFVAYRGDQDAIERNEIAIPKLITGKTYASCAAFIYNAKPCEGKLMALAAFGKVRQEYLHTLESIYRNLETVDYPIGEKILNQAFPGLRGAASVPIPDERAKDFCATLQSFFTKRRLENTKQVISQMYRDGDNFVLAGGTGLNLDLNTAILNKFPHMRHFIAPCCDDTGQSLGALCILINKVLGVRPDANLPYLGMGPATTEYNSDTINRVINVLLENGVAILHHGQAEIGPRALGNRSLITRPDSLEVKVKLSETIKQREKYRPVAPAVIEERVNDYFVGPLQSPFMLYRYDVIKFERGKIQGGIHCNGTARAQTVSMSMNPFFHDLIEKFGDRTGIYVLLNTSLNLKGDPIVNSLEDSVMIYNKIEGPKVLIYNGIIIKSSNHNDELCKSTI</sequence>
<gene>
    <name evidence="4" type="ORF">COU23_00065</name>
</gene>
<evidence type="ECO:0000313" key="4">
    <source>
        <dbReference type="EMBL" id="PIT90140.1"/>
    </source>
</evidence>
<dbReference type="Proteomes" id="UP000231464">
    <property type="component" value="Unassembled WGS sequence"/>
</dbReference>
<dbReference type="InterPro" id="IPR038152">
    <property type="entry name" value="Carbam_trans_C_sf"/>
</dbReference>
<evidence type="ECO:0008006" key="6">
    <source>
        <dbReference type="Google" id="ProtNLM"/>
    </source>
</evidence>
<dbReference type="Pfam" id="PF16861">
    <property type="entry name" value="Carbam_trans_C"/>
    <property type="match status" value="1"/>
</dbReference>
<dbReference type="Gene3D" id="3.90.870.20">
    <property type="entry name" value="Carbamoyltransferase, C-terminal domain"/>
    <property type="match status" value="1"/>
</dbReference>
<dbReference type="InterPro" id="IPR003696">
    <property type="entry name" value="Carbtransf_dom"/>
</dbReference>
<feature type="domain" description="Carbamoyltransferase" evidence="2">
    <location>
        <begin position="35"/>
        <end position="325"/>
    </location>
</feature>
<dbReference type="PANTHER" id="PTHR34847:SF1">
    <property type="entry name" value="NODULATION PROTEIN U"/>
    <property type="match status" value="1"/>
</dbReference>
<comment type="caution">
    <text evidence="4">The sequence shown here is derived from an EMBL/GenBank/DDBJ whole genome shotgun (WGS) entry which is preliminary data.</text>
</comment>
<dbReference type="AlphaFoldDB" id="A0A2M6WBF5"/>
<dbReference type="EMBL" id="PFBP01000002">
    <property type="protein sequence ID" value="PIT90140.1"/>
    <property type="molecule type" value="Genomic_DNA"/>
</dbReference>
<dbReference type="Gene3D" id="3.30.420.40">
    <property type="match status" value="2"/>
</dbReference>
<evidence type="ECO:0000259" key="2">
    <source>
        <dbReference type="Pfam" id="PF02543"/>
    </source>
</evidence>
<dbReference type="PANTHER" id="PTHR34847">
    <property type="entry name" value="NODULATION PROTEIN U"/>
    <property type="match status" value="1"/>
</dbReference>
<comment type="similarity">
    <text evidence="1">Belongs to the NodU/CmcH family.</text>
</comment>
<dbReference type="InterPro" id="IPR031730">
    <property type="entry name" value="Carbam_trans_C"/>
</dbReference>
<evidence type="ECO:0000256" key="1">
    <source>
        <dbReference type="ARBA" id="ARBA00006129"/>
    </source>
</evidence>
<name>A0A2M6WBF5_9BACT</name>